<dbReference type="InterPro" id="IPR017896">
    <property type="entry name" value="4Fe4S_Fe-S-bd"/>
</dbReference>
<evidence type="ECO:0000256" key="1">
    <source>
        <dbReference type="ARBA" id="ARBA00022448"/>
    </source>
</evidence>
<dbReference type="InterPro" id="IPR050572">
    <property type="entry name" value="Fe-S_Ferredoxin"/>
</dbReference>
<evidence type="ECO:0000256" key="7">
    <source>
        <dbReference type="ARBA" id="ARBA00023014"/>
    </source>
</evidence>
<evidence type="ECO:0000256" key="6">
    <source>
        <dbReference type="ARBA" id="ARBA00023004"/>
    </source>
</evidence>
<feature type="domain" description="4Fe-4S ferredoxin-type" evidence="8">
    <location>
        <begin position="3"/>
        <end position="32"/>
    </location>
</feature>
<protein>
    <submittedName>
        <fullName evidence="9">4Fe-4S dicluster domain-containing protein</fullName>
    </submittedName>
</protein>
<accession>A0A7C4D2U0</accession>
<evidence type="ECO:0000256" key="5">
    <source>
        <dbReference type="ARBA" id="ARBA00022982"/>
    </source>
</evidence>
<dbReference type="GO" id="GO:0051539">
    <property type="term" value="F:4 iron, 4 sulfur cluster binding"/>
    <property type="evidence" value="ECO:0007669"/>
    <property type="project" value="UniProtKB-KW"/>
</dbReference>
<comment type="caution">
    <text evidence="9">The sequence shown here is derived from an EMBL/GenBank/DDBJ whole genome shotgun (WGS) entry which is preliminary data.</text>
</comment>
<dbReference type="Pfam" id="PF12838">
    <property type="entry name" value="Fer4_7"/>
    <property type="match status" value="1"/>
</dbReference>
<keyword evidence="1" id="KW-0813">Transport</keyword>
<dbReference type="GO" id="GO:0046872">
    <property type="term" value="F:metal ion binding"/>
    <property type="evidence" value="ECO:0007669"/>
    <property type="project" value="UniProtKB-KW"/>
</dbReference>
<keyword evidence="4" id="KW-0677">Repeat</keyword>
<evidence type="ECO:0000259" key="8">
    <source>
        <dbReference type="PROSITE" id="PS51379"/>
    </source>
</evidence>
<keyword evidence="2" id="KW-0004">4Fe-4S</keyword>
<evidence type="ECO:0000256" key="3">
    <source>
        <dbReference type="ARBA" id="ARBA00022723"/>
    </source>
</evidence>
<dbReference type="InterPro" id="IPR017900">
    <property type="entry name" value="4Fe4S_Fe_S_CS"/>
</dbReference>
<feature type="domain" description="4Fe-4S ferredoxin-type" evidence="8">
    <location>
        <begin position="33"/>
        <end position="62"/>
    </location>
</feature>
<evidence type="ECO:0000313" key="9">
    <source>
        <dbReference type="EMBL" id="HGM06924.1"/>
    </source>
</evidence>
<dbReference type="SUPFAM" id="SSF54862">
    <property type="entry name" value="4Fe-4S ferredoxins"/>
    <property type="match status" value="1"/>
</dbReference>
<dbReference type="AlphaFoldDB" id="A0A7C4D2U0"/>
<dbReference type="Gene3D" id="3.30.70.20">
    <property type="match status" value="2"/>
</dbReference>
<reference evidence="9" key="1">
    <citation type="journal article" date="2020" name="mSystems">
        <title>Genome- and Community-Level Interaction Insights into Carbon Utilization and Element Cycling Functions of Hydrothermarchaeota in Hydrothermal Sediment.</title>
        <authorList>
            <person name="Zhou Z."/>
            <person name="Liu Y."/>
            <person name="Xu W."/>
            <person name="Pan J."/>
            <person name="Luo Z.H."/>
            <person name="Li M."/>
        </authorList>
    </citation>
    <scope>NUCLEOTIDE SEQUENCE [LARGE SCALE GENOMIC DNA]</scope>
    <source>
        <strain evidence="9">SpSt-658</strain>
    </source>
</reference>
<gene>
    <name evidence="9" type="ORF">ENU31_00745</name>
</gene>
<dbReference type="PROSITE" id="PS00198">
    <property type="entry name" value="4FE4S_FER_1"/>
    <property type="match status" value="1"/>
</dbReference>
<dbReference type="PANTHER" id="PTHR43687">
    <property type="entry name" value="ADENYLYLSULFATE REDUCTASE, BETA SUBUNIT"/>
    <property type="match status" value="1"/>
</dbReference>
<evidence type="ECO:0000256" key="2">
    <source>
        <dbReference type="ARBA" id="ARBA00022485"/>
    </source>
</evidence>
<proteinExistence type="predicted"/>
<name>A0A7C4D2U0_9CREN</name>
<organism evidence="9">
    <name type="scientific">Ignisphaera aggregans</name>
    <dbReference type="NCBI Taxonomy" id="334771"/>
    <lineage>
        <taxon>Archaea</taxon>
        <taxon>Thermoproteota</taxon>
        <taxon>Thermoprotei</taxon>
        <taxon>Desulfurococcales</taxon>
        <taxon>Desulfurococcaceae</taxon>
        <taxon>Ignisphaera</taxon>
    </lineage>
</organism>
<dbReference type="PROSITE" id="PS51379">
    <property type="entry name" value="4FE4S_FER_2"/>
    <property type="match status" value="2"/>
</dbReference>
<dbReference type="EMBL" id="DTCA01000030">
    <property type="protein sequence ID" value="HGM06924.1"/>
    <property type="molecule type" value="Genomic_DNA"/>
</dbReference>
<keyword evidence="7" id="KW-0411">Iron-sulfur</keyword>
<evidence type="ECO:0000256" key="4">
    <source>
        <dbReference type="ARBA" id="ARBA00022737"/>
    </source>
</evidence>
<keyword evidence="3" id="KW-0479">Metal-binding</keyword>
<dbReference type="PANTHER" id="PTHR43687:SF6">
    <property type="entry name" value="L-ASPARTATE SEMIALDEHYDE SULFURTRANSFERASE IRON-SULFUR SUBUNIT"/>
    <property type="match status" value="1"/>
</dbReference>
<sequence length="75" mass="8279">MRQKVWVDQTKCIGCGKCVAVCTNNVFKIVNKKSIAINPENCVTCRACTTNCPTGAVSLAPRDVYAAYARFYKKN</sequence>
<dbReference type="GO" id="GO:0016491">
    <property type="term" value="F:oxidoreductase activity"/>
    <property type="evidence" value="ECO:0007669"/>
    <property type="project" value="UniProtKB-ARBA"/>
</dbReference>
<keyword evidence="5" id="KW-0249">Electron transport</keyword>
<keyword evidence="6" id="KW-0408">Iron</keyword>